<feature type="domain" description="N-acetyltransferase" evidence="3">
    <location>
        <begin position="176"/>
        <end position="331"/>
    </location>
</feature>
<dbReference type="EMBL" id="BAABHW010000009">
    <property type="protein sequence ID" value="GAA5082089.1"/>
    <property type="molecule type" value="Genomic_DNA"/>
</dbReference>
<organism evidence="4 5">
    <name type="scientific">[Roseibacterium] beibuensis</name>
    <dbReference type="NCBI Taxonomy" id="1193142"/>
    <lineage>
        <taxon>Bacteria</taxon>
        <taxon>Pseudomonadati</taxon>
        <taxon>Pseudomonadota</taxon>
        <taxon>Alphaproteobacteria</taxon>
        <taxon>Rhodobacterales</taxon>
        <taxon>Roseobacteraceae</taxon>
        <taxon>Roseicyclus</taxon>
    </lineage>
</organism>
<dbReference type="PANTHER" id="PTHR43877">
    <property type="entry name" value="AMINOALKYLPHOSPHONATE N-ACETYLTRANSFERASE-RELATED-RELATED"/>
    <property type="match status" value="1"/>
</dbReference>
<evidence type="ECO:0000259" key="3">
    <source>
        <dbReference type="PROSITE" id="PS51186"/>
    </source>
</evidence>
<dbReference type="Proteomes" id="UP001499910">
    <property type="component" value="Unassembled WGS sequence"/>
</dbReference>
<dbReference type="PANTHER" id="PTHR43877:SF2">
    <property type="entry name" value="AMINOALKYLPHOSPHONATE N-ACETYLTRANSFERASE-RELATED"/>
    <property type="match status" value="1"/>
</dbReference>
<keyword evidence="5" id="KW-1185">Reference proteome</keyword>
<proteinExistence type="predicted"/>
<dbReference type="PROSITE" id="PS51186">
    <property type="entry name" value="GNAT"/>
    <property type="match status" value="2"/>
</dbReference>
<dbReference type="SUPFAM" id="SSF55729">
    <property type="entry name" value="Acyl-CoA N-acyltransferases (Nat)"/>
    <property type="match status" value="2"/>
</dbReference>
<dbReference type="Pfam" id="PF00583">
    <property type="entry name" value="Acetyltransf_1"/>
    <property type="match status" value="2"/>
</dbReference>
<sequence>MIVARPLRTTEVEAAHALRLKGISEFPFAFLLTMDEARQTGVDQLRRQAATGSLIGLFDGESLIGMAGLNSPTLDRIRHRAEIGPFYVEPDHHGTGAAELLMRSVVETARGQGTLLLELNVWEDNARAVQFYRTHGFRTVGRIPAAVRGGSGWETDLHMVLDLAPKPQNARLHADAAVRKLGPEDWAVFRDIRLDMLAESPTVYGSRLEDWAAKTEADIRQWLGDLRAFAVMDGARCLSVAAWHAHPGVVQQHRGHVISAYTRPEARGAGMFRAVMAAIEADARAHGIRQMELDVADGNDAAKAYAALGYSEVGRIPDAMNHDGKMSDSLIFIRRLA</sequence>
<comment type="caution">
    <text evidence="4">The sequence shown here is derived from an EMBL/GenBank/DDBJ whole genome shotgun (WGS) entry which is preliminary data.</text>
</comment>
<reference evidence="5" key="1">
    <citation type="journal article" date="2019" name="Int. J. Syst. Evol. Microbiol.">
        <title>The Global Catalogue of Microorganisms (GCM) 10K type strain sequencing project: providing services to taxonomists for standard genome sequencing and annotation.</title>
        <authorList>
            <consortium name="The Broad Institute Genomics Platform"/>
            <consortium name="The Broad Institute Genome Sequencing Center for Infectious Disease"/>
            <person name="Wu L."/>
            <person name="Ma J."/>
        </authorList>
    </citation>
    <scope>NUCLEOTIDE SEQUENCE [LARGE SCALE GENOMIC DNA]</scope>
    <source>
        <strain evidence="5">JCM 18015</strain>
    </source>
</reference>
<dbReference type="InterPro" id="IPR050832">
    <property type="entry name" value="Bact_Acetyltransf"/>
</dbReference>
<gene>
    <name evidence="4" type="ORF">GCM10023209_37380</name>
</gene>
<evidence type="ECO:0000313" key="4">
    <source>
        <dbReference type="EMBL" id="GAA5082089.1"/>
    </source>
</evidence>
<evidence type="ECO:0000256" key="2">
    <source>
        <dbReference type="ARBA" id="ARBA00023315"/>
    </source>
</evidence>
<dbReference type="InterPro" id="IPR000182">
    <property type="entry name" value="GNAT_dom"/>
</dbReference>
<dbReference type="InterPro" id="IPR016181">
    <property type="entry name" value="Acyl_CoA_acyltransferase"/>
</dbReference>
<name>A0ABP9LSU0_9RHOB</name>
<dbReference type="CDD" id="cd04301">
    <property type="entry name" value="NAT_SF"/>
    <property type="match status" value="2"/>
</dbReference>
<accession>A0ABP9LSU0</accession>
<keyword evidence="1" id="KW-0808">Transferase</keyword>
<evidence type="ECO:0000313" key="5">
    <source>
        <dbReference type="Proteomes" id="UP001499910"/>
    </source>
</evidence>
<feature type="domain" description="N-acetyltransferase" evidence="3">
    <location>
        <begin position="2"/>
        <end position="164"/>
    </location>
</feature>
<protein>
    <recommendedName>
        <fullName evidence="3">N-acetyltransferase domain-containing protein</fullName>
    </recommendedName>
</protein>
<evidence type="ECO:0000256" key="1">
    <source>
        <dbReference type="ARBA" id="ARBA00022679"/>
    </source>
</evidence>
<dbReference type="Gene3D" id="3.40.630.30">
    <property type="match status" value="2"/>
</dbReference>
<dbReference type="RefSeq" id="WP_259555181.1">
    <property type="nucleotide sequence ID" value="NZ_BAABHW010000009.1"/>
</dbReference>
<keyword evidence="2" id="KW-0012">Acyltransferase</keyword>